<name>A0A1H6WGN2_9BACT</name>
<dbReference type="AlphaFoldDB" id="A0A1H6WGN2"/>
<organism evidence="1 2">
    <name type="scientific">Cyclobacterium xiamenense</name>
    <dbReference type="NCBI Taxonomy" id="1297121"/>
    <lineage>
        <taxon>Bacteria</taxon>
        <taxon>Pseudomonadati</taxon>
        <taxon>Bacteroidota</taxon>
        <taxon>Cytophagia</taxon>
        <taxon>Cytophagales</taxon>
        <taxon>Cyclobacteriaceae</taxon>
        <taxon>Cyclobacterium</taxon>
    </lineage>
</organism>
<gene>
    <name evidence="1" type="ORF">SAMN05192553_102697</name>
</gene>
<reference evidence="2" key="1">
    <citation type="submission" date="2016-10" db="EMBL/GenBank/DDBJ databases">
        <authorList>
            <person name="Varghese N."/>
            <person name="Submissions S."/>
        </authorList>
    </citation>
    <scope>NUCLEOTIDE SEQUENCE [LARGE SCALE GENOMIC DNA]</scope>
    <source>
        <strain evidence="2">IBRC-M 10761</strain>
    </source>
</reference>
<proteinExistence type="predicted"/>
<evidence type="ECO:0000313" key="2">
    <source>
        <dbReference type="Proteomes" id="UP000199403"/>
    </source>
</evidence>
<dbReference type="EMBL" id="FNZH01000002">
    <property type="protein sequence ID" value="SEJ16199.1"/>
    <property type="molecule type" value="Genomic_DNA"/>
</dbReference>
<dbReference type="RefSeq" id="WP_092171967.1">
    <property type="nucleotide sequence ID" value="NZ_FNZH01000002.1"/>
</dbReference>
<accession>A0A1H6WGN2</accession>
<dbReference type="Proteomes" id="UP000199403">
    <property type="component" value="Unassembled WGS sequence"/>
</dbReference>
<keyword evidence="2" id="KW-1185">Reference proteome</keyword>
<evidence type="ECO:0000313" key="1">
    <source>
        <dbReference type="EMBL" id="SEJ16199.1"/>
    </source>
</evidence>
<sequence>MSKLTFKEINKDRSKGEYALACRVILKEAIKFADDIDGFIRYWQNTVDYYPQRNHRRLGDSYRIEKDEKNQTALICKTSDTKKPVDLYYIYALAPNESTIAVGL</sequence>
<dbReference type="STRING" id="1416801.SAMN05192553_102697"/>
<protein>
    <submittedName>
        <fullName evidence="1">Uncharacterized protein</fullName>
    </submittedName>
</protein>